<dbReference type="InterPro" id="IPR006145">
    <property type="entry name" value="PsdUridine_synth_RsuA/RluA"/>
</dbReference>
<dbReference type="CDD" id="cd02869">
    <property type="entry name" value="PseudoU_synth_RluA_like"/>
    <property type="match status" value="1"/>
</dbReference>
<sequence length="220" mass="24973">MLKRQLRRKVQPVHRLDHRTSGALLFAFNSDACAKLQAAMSKPTAKKHYIALVRGEWRHEADFTYDSPVSVGRDNDGVKLYKNATTVFHVISSQLNATIMLCEPKTGRTHQIRKHLYKLGHPIVGDTEHGDSKVNRWWRTERNFDRLGLHCIELTLPGFFSEIAPLGEEWAAALKSEPMWSAAVAEDPRLAAESFDFRGGSFGKTIKTGEETKRKMNEKI</sequence>
<dbReference type="PROSITE" id="PS01129">
    <property type="entry name" value="PSI_RLU"/>
    <property type="match status" value="1"/>
</dbReference>
<evidence type="ECO:0000313" key="3">
    <source>
        <dbReference type="EMBL" id="GMI03209.1"/>
    </source>
</evidence>
<proteinExistence type="inferred from homology"/>
<dbReference type="InterPro" id="IPR020103">
    <property type="entry name" value="PsdUridine_synth_cat_dom_sf"/>
</dbReference>
<dbReference type="PANTHER" id="PTHR21600:SF87">
    <property type="entry name" value="RNA PSEUDOURIDYLATE SYNTHASE DOMAIN-CONTAINING PROTEIN 1"/>
    <property type="match status" value="1"/>
</dbReference>
<dbReference type="EMBL" id="BRXX01000297">
    <property type="protein sequence ID" value="GMI03209.1"/>
    <property type="molecule type" value="Genomic_DNA"/>
</dbReference>
<organism evidence="3 4">
    <name type="scientific">Triparma verrucosa</name>
    <dbReference type="NCBI Taxonomy" id="1606542"/>
    <lineage>
        <taxon>Eukaryota</taxon>
        <taxon>Sar</taxon>
        <taxon>Stramenopiles</taxon>
        <taxon>Ochrophyta</taxon>
        <taxon>Bolidophyceae</taxon>
        <taxon>Parmales</taxon>
        <taxon>Triparmaceae</taxon>
        <taxon>Triparma</taxon>
    </lineage>
</organism>
<dbReference type="InterPro" id="IPR050188">
    <property type="entry name" value="RluA_PseudoU_synthase"/>
</dbReference>
<dbReference type="PANTHER" id="PTHR21600">
    <property type="entry name" value="MITOCHONDRIAL RNA PSEUDOURIDINE SYNTHASE"/>
    <property type="match status" value="1"/>
</dbReference>
<protein>
    <recommendedName>
        <fullName evidence="2">Pseudouridine synthase RsuA/RluA-like domain-containing protein</fullName>
    </recommendedName>
</protein>
<evidence type="ECO:0000256" key="1">
    <source>
        <dbReference type="ARBA" id="ARBA00010876"/>
    </source>
</evidence>
<dbReference type="InterPro" id="IPR006224">
    <property type="entry name" value="PsdUridine_synth_RluA-like_CS"/>
</dbReference>
<evidence type="ECO:0000313" key="4">
    <source>
        <dbReference type="Proteomes" id="UP001165160"/>
    </source>
</evidence>
<dbReference type="GO" id="GO:0009982">
    <property type="term" value="F:pseudouridine synthase activity"/>
    <property type="evidence" value="ECO:0007669"/>
    <property type="project" value="InterPro"/>
</dbReference>
<gene>
    <name evidence="3" type="ORF">TrVE_jg8304</name>
</gene>
<dbReference type="GO" id="GO:0000455">
    <property type="term" value="P:enzyme-directed rRNA pseudouridine synthesis"/>
    <property type="evidence" value="ECO:0007669"/>
    <property type="project" value="TreeGrafter"/>
</dbReference>
<dbReference type="GO" id="GO:0003723">
    <property type="term" value="F:RNA binding"/>
    <property type="evidence" value="ECO:0007669"/>
    <property type="project" value="InterPro"/>
</dbReference>
<dbReference type="AlphaFoldDB" id="A0A9W7CEJ2"/>
<name>A0A9W7CEJ2_9STRA</name>
<dbReference type="Pfam" id="PF00849">
    <property type="entry name" value="PseudoU_synth_2"/>
    <property type="match status" value="1"/>
</dbReference>
<comment type="caution">
    <text evidence="3">The sequence shown here is derived from an EMBL/GenBank/DDBJ whole genome shotgun (WGS) entry which is preliminary data.</text>
</comment>
<comment type="similarity">
    <text evidence="1">Belongs to the pseudouridine synthase RluA family.</text>
</comment>
<dbReference type="Proteomes" id="UP001165160">
    <property type="component" value="Unassembled WGS sequence"/>
</dbReference>
<reference evidence="4" key="1">
    <citation type="journal article" date="2023" name="Commun. Biol.">
        <title>Genome analysis of Parmales, the sister group of diatoms, reveals the evolutionary specialization of diatoms from phago-mixotrophs to photoautotrophs.</title>
        <authorList>
            <person name="Ban H."/>
            <person name="Sato S."/>
            <person name="Yoshikawa S."/>
            <person name="Yamada K."/>
            <person name="Nakamura Y."/>
            <person name="Ichinomiya M."/>
            <person name="Sato N."/>
            <person name="Blanc-Mathieu R."/>
            <person name="Endo H."/>
            <person name="Kuwata A."/>
            <person name="Ogata H."/>
        </authorList>
    </citation>
    <scope>NUCLEOTIDE SEQUENCE [LARGE SCALE GENOMIC DNA]</scope>
    <source>
        <strain evidence="4">NIES 3699</strain>
    </source>
</reference>
<keyword evidence="4" id="KW-1185">Reference proteome</keyword>
<dbReference type="Gene3D" id="3.30.2350.10">
    <property type="entry name" value="Pseudouridine synthase"/>
    <property type="match status" value="1"/>
</dbReference>
<dbReference type="SUPFAM" id="SSF55120">
    <property type="entry name" value="Pseudouridine synthase"/>
    <property type="match status" value="1"/>
</dbReference>
<feature type="domain" description="Pseudouridine synthase RsuA/RluA-like" evidence="2">
    <location>
        <begin position="6"/>
        <end position="116"/>
    </location>
</feature>
<evidence type="ECO:0000259" key="2">
    <source>
        <dbReference type="Pfam" id="PF00849"/>
    </source>
</evidence>
<accession>A0A9W7CEJ2</accession>